<evidence type="ECO:0000259" key="10">
    <source>
        <dbReference type="Pfam" id="PF00060"/>
    </source>
</evidence>
<evidence type="ECO:0000256" key="7">
    <source>
        <dbReference type="ARBA" id="ARBA00023170"/>
    </source>
</evidence>
<keyword evidence="4 9" id="KW-0812">Transmembrane</keyword>
<feature type="domain" description="Ionotropic glutamate receptor C-terminal" evidence="10">
    <location>
        <begin position="155"/>
        <end position="216"/>
    </location>
</feature>
<sequence length="225" mass="25490">MLLEDVFLATILLNITNDSYVTQKSVNVYSNAYDIAVDAIKNKTFNVATVHYPPISFLDGDKGSGIAFHIFNAMQERFQFKYEIVQKKEDTMVSITEISDKYGNETDIAVAVFPVNGKINKNMIYSVTIGSIQWHILMKRPKLSANGSGLLQPFTWEVWILVVITLLVVGAAMYFIAFIQSRFEKRVDKKMFSLQSCIWFVYGAILKQGSTLNPVTVYNDWSKPA</sequence>
<keyword evidence="5 9" id="KW-1133">Transmembrane helix</keyword>
<dbReference type="PANTHER" id="PTHR42643:SF30">
    <property type="entry name" value="IONOTROPIC RECEPTOR 40A-RELATED"/>
    <property type="match status" value="1"/>
</dbReference>
<gene>
    <name evidence="12" type="primary">LOC108740177</name>
</gene>
<dbReference type="InterPro" id="IPR052192">
    <property type="entry name" value="Insect_Ionotropic_Sensory_Rcpt"/>
</dbReference>
<reference evidence="12" key="1">
    <citation type="submission" date="2025-08" db="UniProtKB">
        <authorList>
            <consortium name="RefSeq"/>
        </authorList>
    </citation>
    <scope>IDENTIFICATION</scope>
    <source>
        <tissue evidence="12">Entire body</tissue>
    </source>
</reference>
<proteinExistence type="inferred from homology"/>
<organism evidence="11 12">
    <name type="scientific">Agrilus planipennis</name>
    <name type="common">Emerald ash borer</name>
    <name type="synonym">Agrilus marcopoli</name>
    <dbReference type="NCBI Taxonomy" id="224129"/>
    <lineage>
        <taxon>Eukaryota</taxon>
        <taxon>Metazoa</taxon>
        <taxon>Ecdysozoa</taxon>
        <taxon>Arthropoda</taxon>
        <taxon>Hexapoda</taxon>
        <taxon>Insecta</taxon>
        <taxon>Pterygota</taxon>
        <taxon>Neoptera</taxon>
        <taxon>Endopterygota</taxon>
        <taxon>Coleoptera</taxon>
        <taxon>Polyphaga</taxon>
        <taxon>Elateriformia</taxon>
        <taxon>Buprestoidea</taxon>
        <taxon>Buprestidae</taxon>
        <taxon>Agrilinae</taxon>
        <taxon>Agrilus</taxon>
    </lineage>
</organism>
<keyword evidence="8" id="KW-0325">Glycoprotein</keyword>
<dbReference type="Pfam" id="PF00060">
    <property type="entry name" value="Lig_chan"/>
    <property type="match status" value="1"/>
</dbReference>
<dbReference type="Gene3D" id="1.10.287.70">
    <property type="match status" value="1"/>
</dbReference>
<keyword evidence="11" id="KW-1185">Reference proteome</keyword>
<dbReference type="PANTHER" id="PTHR42643">
    <property type="entry name" value="IONOTROPIC RECEPTOR 20A-RELATED"/>
    <property type="match status" value="1"/>
</dbReference>
<evidence type="ECO:0000256" key="9">
    <source>
        <dbReference type="SAM" id="Phobius"/>
    </source>
</evidence>
<keyword evidence="7 12" id="KW-0675">Receptor</keyword>
<evidence type="ECO:0000256" key="5">
    <source>
        <dbReference type="ARBA" id="ARBA00022989"/>
    </source>
</evidence>
<comment type="subcellular location">
    <subcellularLocation>
        <location evidence="1">Cell membrane</location>
        <topology evidence="1">Multi-pass membrane protein</topology>
    </subcellularLocation>
</comment>
<dbReference type="Proteomes" id="UP000192223">
    <property type="component" value="Unplaced"/>
</dbReference>
<evidence type="ECO:0000313" key="12">
    <source>
        <dbReference type="RefSeq" id="XP_025829732.1"/>
    </source>
</evidence>
<dbReference type="OrthoDB" id="5984008at2759"/>
<evidence type="ECO:0000256" key="2">
    <source>
        <dbReference type="ARBA" id="ARBA00008685"/>
    </source>
</evidence>
<protein>
    <submittedName>
        <fullName evidence="12">Ionotropic receptor 93a</fullName>
    </submittedName>
</protein>
<dbReference type="GeneID" id="108740177"/>
<evidence type="ECO:0000256" key="4">
    <source>
        <dbReference type="ARBA" id="ARBA00022692"/>
    </source>
</evidence>
<dbReference type="AlphaFoldDB" id="A0A7F5R2R9"/>
<dbReference type="InterPro" id="IPR001320">
    <property type="entry name" value="Iontro_rcpt_C"/>
</dbReference>
<dbReference type="GO" id="GO:0050906">
    <property type="term" value="P:detection of stimulus involved in sensory perception"/>
    <property type="evidence" value="ECO:0007669"/>
    <property type="project" value="UniProtKB-ARBA"/>
</dbReference>
<dbReference type="KEGG" id="apln:108740177"/>
<evidence type="ECO:0000256" key="8">
    <source>
        <dbReference type="ARBA" id="ARBA00023180"/>
    </source>
</evidence>
<evidence type="ECO:0000313" key="11">
    <source>
        <dbReference type="Proteomes" id="UP000192223"/>
    </source>
</evidence>
<name>A0A7F5R2R9_AGRPL</name>
<dbReference type="SUPFAM" id="SSF53850">
    <property type="entry name" value="Periplasmic binding protein-like II"/>
    <property type="match status" value="1"/>
</dbReference>
<keyword evidence="3" id="KW-1003">Cell membrane</keyword>
<dbReference type="GO" id="GO:0015276">
    <property type="term" value="F:ligand-gated monoatomic ion channel activity"/>
    <property type="evidence" value="ECO:0007669"/>
    <property type="project" value="InterPro"/>
</dbReference>
<dbReference type="Gene3D" id="3.40.190.10">
    <property type="entry name" value="Periplasmic binding protein-like II"/>
    <property type="match status" value="1"/>
</dbReference>
<feature type="transmembrane region" description="Helical" evidence="9">
    <location>
        <begin position="158"/>
        <end position="179"/>
    </location>
</feature>
<evidence type="ECO:0000256" key="3">
    <source>
        <dbReference type="ARBA" id="ARBA00022475"/>
    </source>
</evidence>
<dbReference type="GO" id="GO:0005886">
    <property type="term" value="C:plasma membrane"/>
    <property type="evidence" value="ECO:0007669"/>
    <property type="project" value="UniProtKB-SubCell"/>
</dbReference>
<evidence type="ECO:0000256" key="6">
    <source>
        <dbReference type="ARBA" id="ARBA00023136"/>
    </source>
</evidence>
<keyword evidence="6 9" id="KW-0472">Membrane</keyword>
<dbReference type="RefSeq" id="XP_025829732.1">
    <property type="nucleotide sequence ID" value="XM_025973947.1"/>
</dbReference>
<evidence type="ECO:0000256" key="1">
    <source>
        <dbReference type="ARBA" id="ARBA00004651"/>
    </source>
</evidence>
<comment type="similarity">
    <text evidence="2">Belongs to the glutamate-gated ion channel (TC 1.A.10.1) family.</text>
</comment>
<accession>A0A7F5R2R9</accession>
<dbReference type="InParanoid" id="A0A7F5R2R9"/>